<sequence>MTASKISSNALSYGNVSERPSTERLTWIKPQNPQADVIEHEHLCHLLHVYLGSDSRIEKWEQGALHLQLEGCRHVVLQFLVVEDGMEQLPLELPGLAINVEENSCEELEYGLELFAFPVLGVALAEDVVGVERIAGGDEIHVGEPRAFEHERAAGFLEGSVGCAMDIIGPRVPKEAWKHTQHRPFD</sequence>
<protein>
    <submittedName>
        <fullName evidence="1">Uncharacterized protein</fullName>
    </submittedName>
</protein>
<keyword evidence="2" id="KW-1185">Reference proteome</keyword>
<organism evidence="1 2">
    <name type="scientific">Linum tenue</name>
    <dbReference type="NCBI Taxonomy" id="586396"/>
    <lineage>
        <taxon>Eukaryota</taxon>
        <taxon>Viridiplantae</taxon>
        <taxon>Streptophyta</taxon>
        <taxon>Embryophyta</taxon>
        <taxon>Tracheophyta</taxon>
        <taxon>Spermatophyta</taxon>
        <taxon>Magnoliopsida</taxon>
        <taxon>eudicotyledons</taxon>
        <taxon>Gunneridae</taxon>
        <taxon>Pentapetalae</taxon>
        <taxon>rosids</taxon>
        <taxon>fabids</taxon>
        <taxon>Malpighiales</taxon>
        <taxon>Linaceae</taxon>
        <taxon>Linum</taxon>
    </lineage>
</organism>
<dbReference type="EMBL" id="CAMGYJ010000008">
    <property type="protein sequence ID" value="CAI0454888.1"/>
    <property type="molecule type" value="Genomic_DNA"/>
</dbReference>
<dbReference type="Proteomes" id="UP001154282">
    <property type="component" value="Unassembled WGS sequence"/>
</dbReference>
<evidence type="ECO:0000313" key="1">
    <source>
        <dbReference type="EMBL" id="CAI0454888.1"/>
    </source>
</evidence>
<gene>
    <name evidence="1" type="ORF">LITE_LOCUS32132</name>
</gene>
<dbReference type="AlphaFoldDB" id="A0AAV0N8S4"/>
<reference evidence="1" key="1">
    <citation type="submission" date="2022-08" db="EMBL/GenBank/DDBJ databases">
        <authorList>
            <person name="Gutierrez-Valencia J."/>
        </authorList>
    </citation>
    <scope>NUCLEOTIDE SEQUENCE</scope>
</reference>
<evidence type="ECO:0000313" key="2">
    <source>
        <dbReference type="Proteomes" id="UP001154282"/>
    </source>
</evidence>
<accession>A0AAV0N8S4</accession>
<name>A0AAV0N8S4_9ROSI</name>
<proteinExistence type="predicted"/>
<comment type="caution">
    <text evidence="1">The sequence shown here is derived from an EMBL/GenBank/DDBJ whole genome shotgun (WGS) entry which is preliminary data.</text>
</comment>